<evidence type="ECO:0000313" key="10">
    <source>
        <dbReference type="EMBL" id="KAH3709550.1"/>
    </source>
</evidence>
<organism evidence="10 11">
    <name type="scientific">Dreissena polymorpha</name>
    <name type="common">Zebra mussel</name>
    <name type="synonym">Mytilus polymorpha</name>
    <dbReference type="NCBI Taxonomy" id="45954"/>
    <lineage>
        <taxon>Eukaryota</taxon>
        <taxon>Metazoa</taxon>
        <taxon>Spiralia</taxon>
        <taxon>Lophotrochozoa</taxon>
        <taxon>Mollusca</taxon>
        <taxon>Bivalvia</taxon>
        <taxon>Autobranchia</taxon>
        <taxon>Heteroconchia</taxon>
        <taxon>Euheterodonta</taxon>
        <taxon>Imparidentia</taxon>
        <taxon>Neoheterodontei</taxon>
        <taxon>Myida</taxon>
        <taxon>Dreissenoidea</taxon>
        <taxon>Dreissenidae</taxon>
        <taxon>Dreissena</taxon>
    </lineage>
</organism>
<evidence type="ECO:0000256" key="3">
    <source>
        <dbReference type="ARBA" id="ARBA00022989"/>
    </source>
</evidence>
<gene>
    <name evidence="10" type="ORF">DPMN_069014</name>
</gene>
<comment type="caution">
    <text evidence="10">The sequence shown here is derived from an EMBL/GenBank/DDBJ whole genome shotgun (WGS) entry which is preliminary data.</text>
</comment>
<dbReference type="Gene3D" id="1.20.1070.10">
    <property type="entry name" value="Rhodopsin 7-helix transmembrane proteins"/>
    <property type="match status" value="1"/>
</dbReference>
<evidence type="ECO:0000256" key="2">
    <source>
        <dbReference type="ARBA" id="ARBA00022692"/>
    </source>
</evidence>
<keyword evidence="5 8" id="KW-0472">Membrane</keyword>
<reference evidence="10" key="2">
    <citation type="submission" date="2020-11" db="EMBL/GenBank/DDBJ databases">
        <authorList>
            <person name="McCartney M.A."/>
            <person name="Auch B."/>
            <person name="Kono T."/>
            <person name="Mallez S."/>
            <person name="Becker A."/>
            <person name="Gohl D.M."/>
            <person name="Silverstein K.A.T."/>
            <person name="Koren S."/>
            <person name="Bechman K.B."/>
            <person name="Herman A."/>
            <person name="Abrahante J.E."/>
            <person name="Garbe J."/>
        </authorList>
    </citation>
    <scope>NUCLEOTIDE SEQUENCE</scope>
    <source>
        <strain evidence="10">Duluth1</strain>
        <tissue evidence="10">Whole animal</tissue>
    </source>
</reference>
<sequence length="288" mass="32090">MEILTEIGSDTMGMSPNTISVYSSYISDKANIDTLNELEMIKYLPTLVSLVILMLIGILGNACVAVVYKLKFKRSSARVYIISLALADMSVCLVGLPYHIIDMTHLITYQSVIVCKLLSYLIASCNLSSVFILLVAGLDRYLKVCRPLKRQIKDFGDRKACVIAICFAAVLSAPYVVIYGHSTVELDAVAYNITGSECFVDDIYTGSYVGIGYLGFNLLLFMSSVVYLILIYSLICRTIYLHNSVPIAVNKSARICFCWKQESDKTVDNQQSEKDTITFAELRTRYTV</sequence>
<accession>A0A9D4BU09</accession>
<feature type="transmembrane region" description="Helical" evidence="8">
    <location>
        <begin position="160"/>
        <end position="178"/>
    </location>
</feature>
<dbReference type="GO" id="GO:0004930">
    <property type="term" value="F:G protein-coupled receptor activity"/>
    <property type="evidence" value="ECO:0007669"/>
    <property type="project" value="UniProtKB-KW"/>
</dbReference>
<reference evidence="10" key="1">
    <citation type="journal article" date="2019" name="bioRxiv">
        <title>The Genome of the Zebra Mussel, Dreissena polymorpha: A Resource for Invasive Species Research.</title>
        <authorList>
            <person name="McCartney M.A."/>
            <person name="Auch B."/>
            <person name="Kono T."/>
            <person name="Mallez S."/>
            <person name="Zhang Y."/>
            <person name="Obille A."/>
            <person name="Becker A."/>
            <person name="Abrahante J.E."/>
            <person name="Garbe J."/>
            <person name="Badalamenti J.P."/>
            <person name="Herman A."/>
            <person name="Mangelson H."/>
            <person name="Liachko I."/>
            <person name="Sullivan S."/>
            <person name="Sone E.D."/>
            <person name="Koren S."/>
            <person name="Silverstein K.A.T."/>
            <person name="Beckman K.B."/>
            <person name="Gohl D.M."/>
        </authorList>
    </citation>
    <scope>NUCLEOTIDE SEQUENCE</scope>
    <source>
        <strain evidence="10">Duluth1</strain>
        <tissue evidence="10">Whole animal</tissue>
    </source>
</reference>
<keyword evidence="2 8" id="KW-0812">Transmembrane</keyword>
<feature type="transmembrane region" description="Helical" evidence="8">
    <location>
        <begin position="211"/>
        <end position="235"/>
    </location>
</feature>
<evidence type="ECO:0000256" key="5">
    <source>
        <dbReference type="ARBA" id="ARBA00023136"/>
    </source>
</evidence>
<feature type="domain" description="G-protein coupled receptors family 1 profile" evidence="9">
    <location>
        <begin position="60"/>
        <end position="288"/>
    </location>
</feature>
<evidence type="ECO:0000256" key="7">
    <source>
        <dbReference type="ARBA" id="ARBA00023224"/>
    </source>
</evidence>
<comment type="subcellular location">
    <subcellularLocation>
        <location evidence="1">Membrane</location>
        <topology evidence="1">Multi-pass membrane protein</topology>
    </subcellularLocation>
</comment>
<evidence type="ECO:0000256" key="8">
    <source>
        <dbReference type="SAM" id="Phobius"/>
    </source>
</evidence>
<dbReference type="GO" id="GO:0016020">
    <property type="term" value="C:membrane"/>
    <property type="evidence" value="ECO:0007669"/>
    <property type="project" value="UniProtKB-SubCell"/>
</dbReference>
<proteinExistence type="predicted"/>
<evidence type="ECO:0000259" key="9">
    <source>
        <dbReference type="PROSITE" id="PS50262"/>
    </source>
</evidence>
<keyword evidence="11" id="KW-1185">Reference proteome</keyword>
<keyword evidence="7" id="KW-0807">Transducer</keyword>
<evidence type="ECO:0000256" key="1">
    <source>
        <dbReference type="ARBA" id="ARBA00004141"/>
    </source>
</evidence>
<dbReference type="PANTHER" id="PTHR24238:SF47">
    <property type="entry name" value="ECDYSTEROIDS_DOPAMINE RECEPTOR-RELATED"/>
    <property type="match status" value="1"/>
</dbReference>
<dbReference type="Proteomes" id="UP000828390">
    <property type="component" value="Unassembled WGS sequence"/>
</dbReference>
<protein>
    <recommendedName>
        <fullName evidence="9">G-protein coupled receptors family 1 profile domain-containing protein</fullName>
    </recommendedName>
</protein>
<feature type="transmembrane region" description="Helical" evidence="8">
    <location>
        <begin position="79"/>
        <end position="100"/>
    </location>
</feature>
<name>A0A9D4BU09_DREPO</name>
<feature type="transmembrane region" description="Helical" evidence="8">
    <location>
        <begin position="120"/>
        <end position="139"/>
    </location>
</feature>
<feature type="transmembrane region" description="Helical" evidence="8">
    <location>
        <begin position="43"/>
        <end position="67"/>
    </location>
</feature>
<dbReference type="CDD" id="cd00637">
    <property type="entry name" value="7tm_classA_rhodopsin-like"/>
    <property type="match status" value="1"/>
</dbReference>
<dbReference type="PROSITE" id="PS50262">
    <property type="entry name" value="G_PROTEIN_RECEP_F1_2"/>
    <property type="match status" value="1"/>
</dbReference>
<keyword evidence="3 8" id="KW-1133">Transmembrane helix</keyword>
<dbReference type="PRINTS" id="PR00237">
    <property type="entry name" value="GPCRRHODOPSN"/>
</dbReference>
<dbReference type="InterPro" id="IPR000276">
    <property type="entry name" value="GPCR_Rhodpsn"/>
</dbReference>
<keyword evidence="4" id="KW-0297">G-protein coupled receptor</keyword>
<evidence type="ECO:0000256" key="4">
    <source>
        <dbReference type="ARBA" id="ARBA00023040"/>
    </source>
</evidence>
<dbReference type="InterPro" id="IPR017452">
    <property type="entry name" value="GPCR_Rhodpsn_7TM"/>
</dbReference>
<dbReference type="SUPFAM" id="SSF81321">
    <property type="entry name" value="Family A G protein-coupled receptor-like"/>
    <property type="match status" value="1"/>
</dbReference>
<dbReference type="AlphaFoldDB" id="A0A9D4BU09"/>
<keyword evidence="6" id="KW-0675">Receptor</keyword>
<dbReference type="Pfam" id="PF00001">
    <property type="entry name" value="7tm_1"/>
    <property type="match status" value="1"/>
</dbReference>
<evidence type="ECO:0000313" key="11">
    <source>
        <dbReference type="Proteomes" id="UP000828390"/>
    </source>
</evidence>
<dbReference type="PANTHER" id="PTHR24238">
    <property type="entry name" value="G-PROTEIN COUPLED RECEPTOR"/>
    <property type="match status" value="1"/>
</dbReference>
<dbReference type="EMBL" id="JAIWYP010000014">
    <property type="protein sequence ID" value="KAH3709550.1"/>
    <property type="molecule type" value="Genomic_DNA"/>
</dbReference>
<evidence type="ECO:0000256" key="6">
    <source>
        <dbReference type="ARBA" id="ARBA00023170"/>
    </source>
</evidence>